<name>A0A1H2NVZ4_PSEVA</name>
<dbReference type="Gene3D" id="3.40.50.2300">
    <property type="match status" value="1"/>
</dbReference>
<dbReference type="CDD" id="cd16345">
    <property type="entry name" value="LMWP_ArsC"/>
    <property type="match status" value="1"/>
</dbReference>
<dbReference type="InterPro" id="IPR023485">
    <property type="entry name" value="Ptyr_pPase"/>
</dbReference>
<dbReference type="GO" id="GO:0046685">
    <property type="term" value="P:response to arsenic-containing substance"/>
    <property type="evidence" value="ECO:0007669"/>
    <property type="project" value="UniProtKB-KW"/>
</dbReference>
<reference evidence="4" key="1">
    <citation type="journal article" date="2019" name="bioRxiv">
        <title>Bacterially produced spermidine induces plant systemic susceptibility to pathogens.</title>
        <authorList>
            <person name="Melnyk R.A."/>
            <person name="Beskrovnaya P.A."/>
            <person name="Liu Z."/>
            <person name="Song Y."/>
            <person name="Haney C.H."/>
        </authorList>
    </citation>
    <scope>NUCLEOTIDE SEQUENCE [LARGE SCALE GENOMIC DNA]</scope>
    <source>
        <strain evidence="4">Dha-51</strain>
    </source>
</reference>
<keyword evidence="1" id="KW-0059">Arsenical resistance</keyword>
<evidence type="ECO:0000313" key="3">
    <source>
        <dbReference type="EMBL" id="TDB64974.1"/>
    </source>
</evidence>
<dbReference type="PANTHER" id="PTHR43428:SF1">
    <property type="entry name" value="ARSENATE REDUCTASE"/>
    <property type="match status" value="1"/>
</dbReference>
<dbReference type="OrthoDB" id="9793058at2"/>
<dbReference type="EMBL" id="RRZK01000009">
    <property type="protein sequence ID" value="TDB64974.1"/>
    <property type="molecule type" value="Genomic_DNA"/>
</dbReference>
<dbReference type="SUPFAM" id="SSF52788">
    <property type="entry name" value="Phosphotyrosine protein phosphatases I"/>
    <property type="match status" value="1"/>
</dbReference>
<protein>
    <submittedName>
        <fullName evidence="3">Arsenate reductase ArsC</fullName>
    </submittedName>
</protein>
<keyword evidence="4" id="KW-1185">Reference proteome</keyword>
<organism evidence="3 4">
    <name type="scientific">Pseudomonas vancouverensis</name>
    <dbReference type="NCBI Taxonomy" id="95300"/>
    <lineage>
        <taxon>Bacteria</taxon>
        <taxon>Pseudomonadati</taxon>
        <taxon>Pseudomonadota</taxon>
        <taxon>Gammaproteobacteria</taxon>
        <taxon>Pseudomonadales</taxon>
        <taxon>Pseudomonadaceae</taxon>
        <taxon>Pseudomonas</taxon>
    </lineage>
</organism>
<dbReference type="RefSeq" id="WP_093223619.1">
    <property type="nucleotide sequence ID" value="NZ_LT629803.1"/>
</dbReference>
<accession>A0A1H2NVZ4</accession>
<feature type="domain" description="Phosphotyrosine protein phosphatase I" evidence="2">
    <location>
        <begin position="5"/>
        <end position="133"/>
    </location>
</feature>
<dbReference type="STRING" id="95300.SAMN05216558_2985"/>
<dbReference type="SMART" id="SM00226">
    <property type="entry name" value="LMWPc"/>
    <property type="match status" value="1"/>
</dbReference>
<dbReference type="PANTHER" id="PTHR43428">
    <property type="entry name" value="ARSENATE REDUCTASE"/>
    <property type="match status" value="1"/>
</dbReference>
<sequence length="140" mass="15719">MTDPRRVLFVCARNDVRSPMAEALLRHADPEDFSAFSAGLEASEIDPRTVQALEHINVDAGGLRSKSLEDFEGQAFDYVITLCDKSSEEAARMPFSGEVIVWSFEDPTTSEKHDPFRHTLQEIGDRIKMFVTVKTRAVSQ</sequence>
<dbReference type="Pfam" id="PF01451">
    <property type="entry name" value="LMWPc"/>
    <property type="match status" value="1"/>
</dbReference>
<evidence type="ECO:0000256" key="1">
    <source>
        <dbReference type="ARBA" id="ARBA00022849"/>
    </source>
</evidence>
<dbReference type="AlphaFoldDB" id="A0A1H2NVZ4"/>
<evidence type="ECO:0000313" key="4">
    <source>
        <dbReference type="Proteomes" id="UP000295254"/>
    </source>
</evidence>
<gene>
    <name evidence="3" type="ORF">EIY72_11195</name>
</gene>
<dbReference type="InterPro" id="IPR036196">
    <property type="entry name" value="Ptyr_pPase_sf"/>
</dbReference>
<proteinExistence type="predicted"/>
<comment type="caution">
    <text evidence="3">The sequence shown here is derived from an EMBL/GenBank/DDBJ whole genome shotgun (WGS) entry which is preliminary data.</text>
</comment>
<dbReference type="Proteomes" id="UP000295254">
    <property type="component" value="Unassembled WGS sequence"/>
</dbReference>
<evidence type="ECO:0000259" key="2">
    <source>
        <dbReference type="SMART" id="SM00226"/>
    </source>
</evidence>